<evidence type="ECO:0000313" key="1">
    <source>
        <dbReference type="EMBL" id="KAH7977557.1"/>
    </source>
</evidence>
<organism evidence="1 2">
    <name type="scientific">Dermacentor silvarum</name>
    <name type="common">Tick</name>
    <dbReference type="NCBI Taxonomy" id="543639"/>
    <lineage>
        <taxon>Eukaryota</taxon>
        <taxon>Metazoa</taxon>
        <taxon>Ecdysozoa</taxon>
        <taxon>Arthropoda</taxon>
        <taxon>Chelicerata</taxon>
        <taxon>Arachnida</taxon>
        <taxon>Acari</taxon>
        <taxon>Parasitiformes</taxon>
        <taxon>Ixodida</taxon>
        <taxon>Ixodoidea</taxon>
        <taxon>Ixodidae</taxon>
        <taxon>Rhipicephalinae</taxon>
        <taxon>Dermacentor</taxon>
    </lineage>
</organism>
<reference evidence="1" key="1">
    <citation type="submission" date="2020-05" db="EMBL/GenBank/DDBJ databases">
        <title>Large-scale comparative analyses of tick genomes elucidate their genetic diversity and vector capacities.</title>
        <authorList>
            <person name="Jia N."/>
            <person name="Wang J."/>
            <person name="Shi W."/>
            <person name="Du L."/>
            <person name="Sun Y."/>
            <person name="Zhan W."/>
            <person name="Jiang J."/>
            <person name="Wang Q."/>
            <person name="Zhang B."/>
            <person name="Ji P."/>
            <person name="Sakyi L.B."/>
            <person name="Cui X."/>
            <person name="Yuan T."/>
            <person name="Jiang B."/>
            <person name="Yang W."/>
            <person name="Lam T.T.-Y."/>
            <person name="Chang Q."/>
            <person name="Ding S."/>
            <person name="Wang X."/>
            <person name="Zhu J."/>
            <person name="Ruan X."/>
            <person name="Zhao L."/>
            <person name="Wei J."/>
            <person name="Que T."/>
            <person name="Du C."/>
            <person name="Cheng J."/>
            <person name="Dai P."/>
            <person name="Han X."/>
            <person name="Huang E."/>
            <person name="Gao Y."/>
            <person name="Liu J."/>
            <person name="Shao H."/>
            <person name="Ye R."/>
            <person name="Li L."/>
            <person name="Wei W."/>
            <person name="Wang X."/>
            <person name="Wang C."/>
            <person name="Yang T."/>
            <person name="Huo Q."/>
            <person name="Li W."/>
            <person name="Guo W."/>
            <person name="Chen H."/>
            <person name="Zhou L."/>
            <person name="Ni X."/>
            <person name="Tian J."/>
            <person name="Zhou Y."/>
            <person name="Sheng Y."/>
            <person name="Liu T."/>
            <person name="Pan Y."/>
            <person name="Xia L."/>
            <person name="Li J."/>
            <person name="Zhao F."/>
            <person name="Cao W."/>
        </authorList>
    </citation>
    <scope>NUCLEOTIDE SEQUENCE</scope>
    <source>
        <strain evidence="1">Dsil-2018</strain>
    </source>
</reference>
<evidence type="ECO:0000313" key="2">
    <source>
        <dbReference type="Proteomes" id="UP000821865"/>
    </source>
</evidence>
<keyword evidence="2" id="KW-1185">Reference proteome</keyword>
<name>A0ACB8DSZ1_DERSI</name>
<accession>A0ACB8DSZ1</accession>
<protein>
    <submittedName>
        <fullName evidence="1">Uncharacterized protein</fullName>
    </submittedName>
</protein>
<proteinExistence type="predicted"/>
<dbReference type="EMBL" id="CM023470">
    <property type="protein sequence ID" value="KAH7977557.1"/>
    <property type="molecule type" value="Genomic_DNA"/>
</dbReference>
<sequence length="247" mass="27639">MDNFRIHGGLLFDEMKLSEHLSVEQSGKLRGFVDLGPFTPPQDANLPCDHGMVVMFVPFTGEFSQIIGAFATHGNVKGSLLCKILIEAIILVEKAGLFVDFVTCDGASRNRRMWTIMGIQGTANNVTCKVKHPADSKRSLHFFSDFPHLLKCLRNSLLKGGFNTPDGRVSTYFVREAYNYDKDNITLKAMPGLTTSHLETNSFEKMRVSLAFQLFGDYVLRGLITRISSRQVTERGRWMVQSHSSGI</sequence>
<comment type="caution">
    <text evidence="1">The sequence shown here is derived from an EMBL/GenBank/DDBJ whole genome shotgun (WGS) entry which is preliminary data.</text>
</comment>
<gene>
    <name evidence="1" type="ORF">HPB49_002365</name>
</gene>
<dbReference type="Proteomes" id="UP000821865">
    <property type="component" value="Chromosome 1"/>
</dbReference>